<dbReference type="GeneID" id="20351852"/>
<dbReference type="GO" id="GO:0016491">
    <property type="term" value="F:oxidoreductase activity"/>
    <property type="evidence" value="ECO:0007669"/>
    <property type="project" value="UniProtKB-KW"/>
</dbReference>
<dbReference type="OrthoDB" id="2151789at2759"/>
<keyword evidence="5" id="KW-0732">Signal</keyword>
<dbReference type="GO" id="GO:0071949">
    <property type="term" value="F:FAD binding"/>
    <property type="evidence" value="ECO:0007669"/>
    <property type="project" value="InterPro"/>
</dbReference>
<dbReference type="PANTHER" id="PTHR42973">
    <property type="entry name" value="BINDING OXIDOREDUCTASE, PUTATIVE (AFU_ORTHOLOGUE AFUA_1G17690)-RELATED"/>
    <property type="match status" value="1"/>
</dbReference>
<keyword evidence="2" id="KW-0285">Flavoprotein</keyword>
<dbReference type="RefSeq" id="XP_009227544.1">
    <property type="nucleotide sequence ID" value="XM_009229280.1"/>
</dbReference>
<dbReference type="InterPro" id="IPR016169">
    <property type="entry name" value="FAD-bd_PCMH_sub2"/>
</dbReference>
<dbReference type="PROSITE" id="PS51387">
    <property type="entry name" value="FAD_PCMH"/>
    <property type="match status" value="1"/>
</dbReference>
<reference evidence="7" key="3">
    <citation type="submission" date="2010-09" db="EMBL/GenBank/DDBJ databases">
        <title>Annotation of Gaeumannomyces graminis var. tritici R3-111a-1.</title>
        <authorList>
            <consortium name="The Broad Institute Genome Sequencing Platform"/>
            <person name="Ma L.-J."/>
            <person name="Dead R."/>
            <person name="Young S.K."/>
            <person name="Zeng Q."/>
            <person name="Gargeya S."/>
            <person name="Fitzgerald M."/>
            <person name="Haas B."/>
            <person name="Abouelleil A."/>
            <person name="Alvarado L."/>
            <person name="Arachchi H.M."/>
            <person name="Berlin A."/>
            <person name="Brown A."/>
            <person name="Chapman S.B."/>
            <person name="Chen Z."/>
            <person name="Dunbar C."/>
            <person name="Freedman E."/>
            <person name="Gearin G."/>
            <person name="Gellesch M."/>
            <person name="Goldberg J."/>
            <person name="Griggs A."/>
            <person name="Gujja S."/>
            <person name="Heiman D."/>
            <person name="Howarth C."/>
            <person name="Larson L."/>
            <person name="Lui A."/>
            <person name="MacDonald P.J.P."/>
            <person name="Mehta T."/>
            <person name="Montmayeur A."/>
            <person name="Murphy C."/>
            <person name="Neiman D."/>
            <person name="Pearson M."/>
            <person name="Priest M."/>
            <person name="Roberts A."/>
            <person name="Saif S."/>
            <person name="Shea T."/>
            <person name="Shenoy N."/>
            <person name="Sisk P."/>
            <person name="Stolte C."/>
            <person name="Sykes S."/>
            <person name="Yandava C."/>
            <person name="Wortman J."/>
            <person name="Nusbaum C."/>
            <person name="Birren B."/>
        </authorList>
    </citation>
    <scope>NUCLEOTIDE SEQUENCE</scope>
    <source>
        <strain evidence="7">R3-111a-1</strain>
    </source>
</reference>
<dbReference type="InterPro" id="IPR006094">
    <property type="entry name" value="Oxid_FAD_bind_N"/>
</dbReference>
<evidence type="ECO:0000313" key="7">
    <source>
        <dbReference type="EMBL" id="EJT70366.1"/>
    </source>
</evidence>
<reference evidence="8" key="4">
    <citation type="journal article" date="2015" name="G3 (Bethesda)">
        <title>Genome sequences of three phytopathogenic species of the Magnaporthaceae family of fungi.</title>
        <authorList>
            <person name="Okagaki L.H."/>
            <person name="Nunes C.C."/>
            <person name="Sailsbery J."/>
            <person name="Clay B."/>
            <person name="Brown D."/>
            <person name="John T."/>
            <person name="Oh Y."/>
            <person name="Young N."/>
            <person name="Fitzgerald M."/>
            <person name="Haas B.J."/>
            <person name="Zeng Q."/>
            <person name="Young S."/>
            <person name="Adiconis X."/>
            <person name="Fan L."/>
            <person name="Levin J.Z."/>
            <person name="Mitchell T.K."/>
            <person name="Okubara P.A."/>
            <person name="Farman M.L."/>
            <person name="Kohn L.M."/>
            <person name="Birren B."/>
            <person name="Ma L.-J."/>
            <person name="Dean R.A."/>
        </authorList>
    </citation>
    <scope>NUCLEOTIDE SEQUENCE</scope>
    <source>
        <strain evidence="8">R3-111a-1</strain>
    </source>
</reference>
<comment type="similarity">
    <text evidence="1">Belongs to the oxygen-dependent FAD-linked oxidoreductase family.</text>
</comment>
<organism evidence="7">
    <name type="scientific">Gaeumannomyces tritici (strain R3-111a-1)</name>
    <name type="common">Wheat and barley take-all root rot fungus</name>
    <name type="synonym">Gaeumannomyces graminis var. tritici</name>
    <dbReference type="NCBI Taxonomy" id="644352"/>
    <lineage>
        <taxon>Eukaryota</taxon>
        <taxon>Fungi</taxon>
        <taxon>Dikarya</taxon>
        <taxon>Ascomycota</taxon>
        <taxon>Pezizomycotina</taxon>
        <taxon>Sordariomycetes</taxon>
        <taxon>Sordariomycetidae</taxon>
        <taxon>Magnaporthales</taxon>
        <taxon>Magnaporthaceae</taxon>
        <taxon>Gaeumannomyces</taxon>
    </lineage>
</organism>
<evidence type="ECO:0000256" key="1">
    <source>
        <dbReference type="ARBA" id="ARBA00005466"/>
    </source>
</evidence>
<keyword evidence="3" id="KW-0274">FAD</keyword>
<evidence type="ECO:0000256" key="4">
    <source>
        <dbReference type="ARBA" id="ARBA00023002"/>
    </source>
</evidence>
<dbReference type="InterPro" id="IPR036318">
    <property type="entry name" value="FAD-bd_PCMH-like_sf"/>
</dbReference>
<gene>
    <name evidence="8" type="primary">20351852</name>
    <name evidence="7" type="ORF">GGTG_11394</name>
</gene>
<proteinExistence type="inferred from homology"/>
<dbReference type="eggNOG" id="KOG1231">
    <property type="taxonomic scope" value="Eukaryota"/>
</dbReference>
<dbReference type="EMBL" id="GL385401">
    <property type="protein sequence ID" value="EJT70366.1"/>
    <property type="molecule type" value="Genomic_DNA"/>
</dbReference>
<dbReference type="Pfam" id="PF01565">
    <property type="entry name" value="FAD_binding_4"/>
    <property type="match status" value="1"/>
</dbReference>
<keyword evidence="4" id="KW-0560">Oxidoreductase</keyword>
<evidence type="ECO:0000313" key="8">
    <source>
        <dbReference type="EnsemblFungi" id="EJT70366"/>
    </source>
</evidence>
<dbReference type="STRING" id="644352.J3PD21"/>
<dbReference type="PANTHER" id="PTHR42973:SF54">
    <property type="entry name" value="FAD-BINDING PCMH-TYPE DOMAIN-CONTAINING PROTEIN"/>
    <property type="match status" value="1"/>
</dbReference>
<evidence type="ECO:0000256" key="3">
    <source>
        <dbReference type="ARBA" id="ARBA00022827"/>
    </source>
</evidence>
<evidence type="ECO:0000256" key="2">
    <source>
        <dbReference type="ARBA" id="ARBA00022630"/>
    </source>
</evidence>
<feature type="domain" description="FAD-binding PCMH-type" evidence="6">
    <location>
        <begin position="63"/>
        <end position="235"/>
    </location>
</feature>
<sequence>MRFSPWLAALLGAARARAADQSSLYGNSTDACAQLASALPGKTSFPDSALYGQSKDYWSALQAALSPACFFYPESTADVSVAMKLLASLSAPFTVKSGGHTPYAGGSNIQAGVTIDLIRLNQVTVSADRQTVSVGPGNRWGNVSAVLDPLGLGVVGGRVGQVGVSGLTLGGGISYFSNRRGWACDNVRAFEVVLSSGRVVVATPARHPDLFWALRGGGGSHFGLVTRFDLEAFPQVGGLWRRLSLYSLASPSAAQLMQAYADLGLAGLDGDPDGHNFMFVGDMAAFGGGFMGSFLYHSNPAAADDPLAVPPVFADMASVPGSLQTTTDVANVSARLLEIGEPNGLRKGWTSVAIRLTPDTAALLRDVVVPEFQAHVARLRAAAASLNVTDEALNPGMSWHVVTATTLRAMQRNGGNALGLRPEDGPLIHMNTIHGWSRPELDELVEAGLDELTARIERGAAARGLDSRYKYLNYAGRAQRVYEGYGAENHARLRRVAAHYDPDGVLRRLWRGYIKL</sequence>
<dbReference type="InterPro" id="IPR016166">
    <property type="entry name" value="FAD-bd_PCMH"/>
</dbReference>
<dbReference type="HOGENOM" id="CLU_018354_1_2_1"/>
<dbReference type="VEuPathDB" id="FungiDB:GGTG_11394"/>
<reference evidence="7" key="2">
    <citation type="submission" date="2010-07" db="EMBL/GenBank/DDBJ databases">
        <authorList>
            <consortium name="The Broad Institute Genome Sequencing Platform"/>
            <consortium name="Broad Institute Genome Sequencing Center for Infectious Disease"/>
            <person name="Ma L.-J."/>
            <person name="Dead R."/>
            <person name="Young S."/>
            <person name="Zeng Q."/>
            <person name="Koehrsen M."/>
            <person name="Alvarado L."/>
            <person name="Berlin A."/>
            <person name="Chapman S.B."/>
            <person name="Chen Z."/>
            <person name="Freedman E."/>
            <person name="Gellesch M."/>
            <person name="Goldberg J."/>
            <person name="Griggs A."/>
            <person name="Gujja S."/>
            <person name="Heilman E.R."/>
            <person name="Heiman D."/>
            <person name="Hepburn T."/>
            <person name="Howarth C."/>
            <person name="Jen D."/>
            <person name="Larson L."/>
            <person name="Mehta T."/>
            <person name="Neiman D."/>
            <person name="Pearson M."/>
            <person name="Roberts A."/>
            <person name="Saif S."/>
            <person name="Shea T."/>
            <person name="Shenoy N."/>
            <person name="Sisk P."/>
            <person name="Stolte C."/>
            <person name="Sykes S."/>
            <person name="Walk T."/>
            <person name="White J."/>
            <person name="Yandava C."/>
            <person name="Haas B."/>
            <person name="Nusbaum C."/>
            <person name="Birren B."/>
        </authorList>
    </citation>
    <scope>NUCLEOTIDE SEQUENCE</scope>
    <source>
        <strain evidence="7">R3-111a-1</strain>
    </source>
</reference>
<reference evidence="9" key="1">
    <citation type="submission" date="2010-07" db="EMBL/GenBank/DDBJ databases">
        <title>The genome sequence of Gaeumannomyces graminis var. tritici strain R3-111a-1.</title>
        <authorList>
            <consortium name="The Broad Institute Genome Sequencing Platform"/>
            <person name="Ma L.-J."/>
            <person name="Dead R."/>
            <person name="Young S."/>
            <person name="Zeng Q."/>
            <person name="Koehrsen M."/>
            <person name="Alvarado L."/>
            <person name="Berlin A."/>
            <person name="Chapman S.B."/>
            <person name="Chen Z."/>
            <person name="Freedman E."/>
            <person name="Gellesch M."/>
            <person name="Goldberg J."/>
            <person name="Griggs A."/>
            <person name="Gujja S."/>
            <person name="Heilman E.R."/>
            <person name="Heiman D."/>
            <person name="Hepburn T."/>
            <person name="Howarth C."/>
            <person name="Jen D."/>
            <person name="Larson L."/>
            <person name="Mehta T."/>
            <person name="Neiman D."/>
            <person name="Pearson M."/>
            <person name="Roberts A."/>
            <person name="Saif S."/>
            <person name="Shea T."/>
            <person name="Shenoy N."/>
            <person name="Sisk P."/>
            <person name="Stolte C."/>
            <person name="Sykes S."/>
            <person name="Walk T."/>
            <person name="White J."/>
            <person name="Yandava C."/>
            <person name="Haas B."/>
            <person name="Nusbaum C."/>
            <person name="Birren B."/>
        </authorList>
    </citation>
    <scope>NUCLEOTIDE SEQUENCE [LARGE SCALE GENOMIC DNA]</scope>
    <source>
        <strain evidence="9">R3-111a-1</strain>
    </source>
</reference>
<dbReference type="EnsemblFungi" id="EJT70366">
    <property type="protein sequence ID" value="EJT70366"/>
    <property type="gene ID" value="GGTG_11394"/>
</dbReference>
<reference evidence="8" key="5">
    <citation type="submission" date="2018-04" db="UniProtKB">
        <authorList>
            <consortium name="EnsemblFungi"/>
        </authorList>
    </citation>
    <scope>IDENTIFICATION</scope>
    <source>
        <strain evidence="8">R3-111a-1</strain>
    </source>
</reference>
<accession>J3PD21</accession>
<name>J3PD21_GAET3</name>
<protein>
    <submittedName>
        <fullName evidence="7">FAD binding domain-containing protein</fullName>
    </submittedName>
</protein>
<evidence type="ECO:0000259" key="6">
    <source>
        <dbReference type="PROSITE" id="PS51387"/>
    </source>
</evidence>
<dbReference type="Proteomes" id="UP000006039">
    <property type="component" value="Unassembled WGS sequence"/>
</dbReference>
<keyword evidence="9" id="KW-1185">Reference proteome</keyword>
<dbReference type="InterPro" id="IPR050416">
    <property type="entry name" value="FAD-linked_Oxidoreductase"/>
</dbReference>
<feature type="chain" id="PRO_5015095211" evidence="5">
    <location>
        <begin position="19"/>
        <end position="516"/>
    </location>
</feature>
<dbReference type="Gene3D" id="3.30.465.10">
    <property type="match status" value="1"/>
</dbReference>
<evidence type="ECO:0000313" key="9">
    <source>
        <dbReference type="Proteomes" id="UP000006039"/>
    </source>
</evidence>
<dbReference type="SUPFAM" id="SSF56176">
    <property type="entry name" value="FAD-binding/transporter-associated domain-like"/>
    <property type="match status" value="1"/>
</dbReference>
<feature type="signal peptide" evidence="5">
    <location>
        <begin position="1"/>
        <end position="18"/>
    </location>
</feature>
<dbReference type="AlphaFoldDB" id="J3PD21"/>
<evidence type="ECO:0000256" key="5">
    <source>
        <dbReference type="SAM" id="SignalP"/>
    </source>
</evidence>